<proteinExistence type="predicted"/>
<dbReference type="AlphaFoldDB" id="A0A1G6P8J8"/>
<evidence type="ECO:0000313" key="3">
    <source>
        <dbReference type="Proteomes" id="UP000199417"/>
    </source>
</evidence>
<organism evidence="2 3">
    <name type="scientific">Rhodococcus tukisamuensis</name>
    <dbReference type="NCBI Taxonomy" id="168276"/>
    <lineage>
        <taxon>Bacteria</taxon>
        <taxon>Bacillati</taxon>
        <taxon>Actinomycetota</taxon>
        <taxon>Actinomycetes</taxon>
        <taxon>Mycobacteriales</taxon>
        <taxon>Nocardiaceae</taxon>
        <taxon>Rhodococcus</taxon>
    </lineage>
</organism>
<dbReference type="EMBL" id="FNAB01000001">
    <property type="protein sequence ID" value="SDC75816.1"/>
    <property type="molecule type" value="Genomic_DNA"/>
</dbReference>
<protein>
    <submittedName>
        <fullName evidence="2">Uncharacterized protein</fullName>
    </submittedName>
</protein>
<reference evidence="2 3" key="1">
    <citation type="submission" date="2016-10" db="EMBL/GenBank/DDBJ databases">
        <authorList>
            <person name="de Groot N.N."/>
        </authorList>
    </citation>
    <scope>NUCLEOTIDE SEQUENCE [LARGE SCALE GENOMIC DNA]</scope>
    <source>
        <strain evidence="2 3">JCM 11308</strain>
    </source>
</reference>
<dbReference type="STRING" id="168276.SAMN05444580_101805"/>
<feature type="signal peptide" evidence="1">
    <location>
        <begin position="1"/>
        <end position="28"/>
    </location>
</feature>
<dbReference type="Proteomes" id="UP000199417">
    <property type="component" value="Unassembled WGS sequence"/>
</dbReference>
<keyword evidence="1" id="KW-0732">Signal</keyword>
<accession>A0A1G6P8J8</accession>
<keyword evidence="3" id="KW-1185">Reference proteome</keyword>
<evidence type="ECO:0000256" key="1">
    <source>
        <dbReference type="SAM" id="SignalP"/>
    </source>
</evidence>
<feature type="chain" id="PRO_5011637514" evidence="1">
    <location>
        <begin position="29"/>
        <end position="171"/>
    </location>
</feature>
<name>A0A1G6P8J8_9NOCA</name>
<sequence length="171" mass="17054">MKRHLAAVGAVAGLSVLGLVANPAIGSAAVTSAATVTADEGKGTISIAMTGLNTTKAFVKCEGTVYQPDATVLDKTTKVGESFLIEGEKMVAGQILVDASGTGTSATFEDGEYQVRTKCKEDGDTDYQDPIPVSKVTVTGGKGTAPAGGSAEDPLGAIAGLINGVLSTFGS</sequence>
<evidence type="ECO:0000313" key="2">
    <source>
        <dbReference type="EMBL" id="SDC75816.1"/>
    </source>
</evidence>
<gene>
    <name evidence="2" type="ORF">SAMN05444580_101805</name>
</gene>